<dbReference type="STRING" id="97359.A0A550C3Q0"/>
<dbReference type="Proteomes" id="UP000320762">
    <property type="component" value="Unassembled WGS sequence"/>
</dbReference>
<comment type="caution">
    <text evidence="2">The sequence shown here is derived from an EMBL/GenBank/DDBJ whole genome shotgun (WGS) entry which is preliminary data.</text>
</comment>
<keyword evidence="3" id="KW-1185">Reference proteome</keyword>
<feature type="domain" description="F-box" evidence="1">
    <location>
        <begin position="98"/>
        <end position="155"/>
    </location>
</feature>
<dbReference type="InterPro" id="IPR001810">
    <property type="entry name" value="F-box_dom"/>
</dbReference>
<gene>
    <name evidence="2" type="ORF">BD626DRAFT_153559</name>
</gene>
<sequence length="252" mass="28705">MLAEHLKPLDIRTTLCDQCGTFVSATTASVPVDTLRSYELPTERETIDLQHDVSENDAALDAYAEAITKTQIVLQKLGVQRDLLVLSAERKRALISPIRRLPAEVLSMIITHAITCTFSRKRDSTLVLLHPAMRVCQRWRALARATPHLWADIVLYPAFDRCWLKTFKKCLRWSGELSLDICINTDLPPWRHGSAPSLSEVPTQQWYIVERLVSASMRRWRTARLDGYHGLFHFQRYTSTLSSRSSTSDASP</sequence>
<dbReference type="Pfam" id="PF12937">
    <property type="entry name" value="F-box-like"/>
    <property type="match status" value="1"/>
</dbReference>
<name>A0A550C3Q0_9AGAR</name>
<dbReference type="OrthoDB" id="3266451at2759"/>
<evidence type="ECO:0000259" key="1">
    <source>
        <dbReference type="Pfam" id="PF12937"/>
    </source>
</evidence>
<accession>A0A550C3Q0</accession>
<proteinExistence type="predicted"/>
<evidence type="ECO:0000313" key="3">
    <source>
        <dbReference type="Proteomes" id="UP000320762"/>
    </source>
</evidence>
<dbReference type="EMBL" id="VDMD01000028">
    <property type="protein sequence ID" value="TRM59346.1"/>
    <property type="molecule type" value="Genomic_DNA"/>
</dbReference>
<reference evidence="2 3" key="1">
    <citation type="journal article" date="2019" name="New Phytol.">
        <title>Comparative genomics reveals unique wood-decay strategies and fruiting body development in the Schizophyllaceae.</title>
        <authorList>
            <person name="Almasi E."/>
            <person name="Sahu N."/>
            <person name="Krizsan K."/>
            <person name="Balint B."/>
            <person name="Kovacs G.M."/>
            <person name="Kiss B."/>
            <person name="Cseklye J."/>
            <person name="Drula E."/>
            <person name="Henrissat B."/>
            <person name="Nagy I."/>
            <person name="Chovatia M."/>
            <person name="Adam C."/>
            <person name="LaButti K."/>
            <person name="Lipzen A."/>
            <person name="Riley R."/>
            <person name="Grigoriev I.V."/>
            <person name="Nagy L.G."/>
        </authorList>
    </citation>
    <scope>NUCLEOTIDE SEQUENCE [LARGE SCALE GENOMIC DNA]</scope>
    <source>
        <strain evidence="2 3">NL-1724</strain>
    </source>
</reference>
<protein>
    <recommendedName>
        <fullName evidence="1">F-box domain-containing protein</fullName>
    </recommendedName>
</protein>
<evidence type="ECO:0000313" key="2">
    <source>
        <dbReference type="EMBL" id="TRM59346.1"/>
    </source>
</evidence>
<organism evidence="2 3">
    <name type="scientific">Schizophyllum amplum</name>
    <dbReference type="NCBI Taxonomy" id="97359"/>
    <lineage>
        <taxon>Eukaryota</taxon>
        <taxon>Fungi</taxon>
        <taxon>Dikarya</taxon>
        <taxon>Basidiomycota</taxon>
        <taxon>Agaricomycotina</taxon>
        <taxon>Agaricomycetes</taxon>
        <taxon>Agaricomycetidae</taxon>
        <taxon>Agaricales</taxon>
        <taxon>Schizophyllaceae</taxon>
        <taxon>Schizophyllum</taxon>
    </lineage>
</organism>
<dbReference type="Gene3D" id="1.20.1280.50">
    <property type="match status" value="1"/>
</dbReference>
<dbReference type="AlphaFoldDB" id="A0A550C3Q0"/>